<dbReference type="EMBL" id="UINC01123460">
    <property type="protein sequence ID" value="SVC99948.1"/>
    <property type="molecule type" value="Genomic_DNA"/>
</dbReference>
<proteinExistence type="predicted"/>
<dbReference type="Gene3D" id="1.10.3140.10">
    <property type="entry name" value="4-hydroxybutyryl-coa dehydratase, domain 1"/>
    <property type="match status" value="1"/>
</dbReference>
<dbReference type="AlphaFoldDB" id="A0A382RSM0"/>
<evidence type="ECO:0000259" key="1">
    <source>
        <dbReference type="Pfam" id="PF11794"/>
    </source>
</evidence>
<dbReference type="InterPro" id="IPR046373">
    <property type="entry name" value="Acyl-CoA_Oxase/DH_mid-dom_sf"/>
</dbReference>
<dbReference type="Pfam" id="PF11794">
    <property type="entry name" value="HpaB_N"/>
    <property type="match status" value="1"/>
</dbReference>
<sequence>MPARTGQEYINGLKEHPREVWIDGERVEDVTTHPALRNGVKSVAALYDMQHDPEMREEMTYASPTTGDPVGLSFMIPQTVEDLELRRNMMTRWAWASCGMMGRSPDFLNVIFAAWAGASDFFAQDRPEFKQNVSNYYEYVRENDLTLTHALLNLQRRRGASATDTVSEEVALTVVKETGAGVVLRGSRLLATLGPISDELAI</sequence>
<dbReference type="InterPro" id="IPR004925">
    <property type="entry name" value="HpaB/PvcC/4-BUDH"/>
</dbReference>
<dbReference type="PANTHER" id="PTHR36117:SF3">
    <property type="entry name" value="4-HYDROXYPHENYLACETATE 3-MONOOXYGENASE-RELATED"/>
    <property type="match status" value="1"/>
</dbReference>
<feature type="domain" description="HpaB/PvcC/4-BUDH N-terminal" evidence="1">
    <location>
        <begin position="5"/>
        <end position="202"/>
    </location>
</feature>
<accession>A0A382RSM0</accession>
<gene>
    <name evidence="2" type="ORF">METZ01_LOCUS352802</name>
</gene>
<dbReference type="InterPro" id="IPR009100">
    <property type="entry name" value="AcylCoA_DH/oxidase_NM_dom_sf"/>
</dbReference>
<protein>
    <recommendedName>
        <fullName evidence="1">HpaB/PvcC/4-BUDH N-terminal domain-containing protein</fullName>
    </recommendedName>
</protein>
<dbReference type="Gene3D" id="2.40.110.10">
    <property type="entry name" value="Butyryl-CoA Dehydrogenase, subunit A, domain 2"/>
    <property type="match status" value="1"/>
</dbReference>
<evidence type="ECO:0000313" key="2">
    <source>
        <dbReference type="EMBL" id="SVC99948.1"/>
    </source>
</evidence>
<name>A0A382RSM0_9ZZZZ</name>
<dbReference type="GO" id="GO:0016627">
    <property type="term" value="F:oxidoreductase activity, acting on the CH-CH group of donors"/>
    <property type="evidence" value="ECO:0007669"/>
    <property type="project" value="InterPro"/>
</dbReference>
<dbReference type="InterPro" id="IPR024674">
    <property type="entry name" value="HpaB/PvcC/4-BUDH_N"/>
</dbReference>
<dbReference type="PANTHER" id="PTHR36117">
    <property type="entry name" value="4-HYDROXYPHENYLACETATE 3-MONOOXYGENASE-RELATED"/>
    <property type="match status" value="1"/>
</dbReference>
<dbReference type="SUPFAM" id="SSF56645">
    <property type="entry name" value="Acyl-CoA dehydrogenase NM domain-like"/>
    <property type="match status" value="1"/>
</dbReference>
<organism evidence="2">
    <name type="scientific">marine metagenome</name>
    <dbReference type="NCBI Taxonomy" id="408172"/>
    <lineage>
        <taxon>unclassified sequences</taxon>
        <taxon>metagenomes</taxon>
        <taxon>ecological metagenomes</taxon>
    </lineage>
</organism>
<reference evidence="2" key="1">
    <citation type="submission" date="2018-05" db="EMBL/GenBank/DDBJ databases">
        <authorList>
            <person name="Lanie J.A."/>
            <person name="Ng W.-L."/>
            <person name="Kazmierczak K.M."/>
            <person name="Andrzejewski T.M."/>
            <person name="Davidsen T.M."/>
            <person name="Wayne K.J."/>
            <person name="Tettelin H."/>
            <person name="Glass J.I."/>
            <person name="Rusch D."/>
            <person name="Podicherti R."/>
            <person name="Tsui H.-C.T."/>
            <person name="Winkler M.E."/>
        </authorList>
    </citation>
    <scope>NUCLEOTIDE SEQUENCE</scope>
</reference>
<feature type="non-terminal residue" evidence="2">
    <location>
        <position position="202"/>
    </location>
</feature>